<organism evidence="1 2">
    <name type="scientific">Streptomyces actuosus</name>
    <dbReference type="NCBI Taxonomy" id="1885"/>
    <lineage>
        <taxon>Bacteria</taxon>
        <taxon>Bacillati</taxon>
        <taxon>Actinomycetota</taxon>
        <taxon>Actinomycetes</taxon>
        <taxon>Kitasatosporales</taxon>
        <taxon>Streptomycetaceae</taxon>
        <taxon>Streptomyces</taxon>
    </lineage>
</organism>
<proteinExistence type="predicted"/>
<sequence>MAFRGPKVWLWRWRRNPLRRRADRVEAWVVLAAWTVTVLAGVLAGLATARTVEHGLARERAEWRPAAARLSEPAPGRAADRPEDAGERVWAEVAWTAPDGSARSGQVRVNPGTDAGTAVTVWTDHRGRLVSPPASASQAELRSTLIGGLGGLSAAAVPFAAGRALRRRLEERRLELWDLAWARFDPLWRGRTG</sequence>
<keyword evidence="2" id="KW-1185">Reference proteome</keyword>
<evidence type="ECO:0008006" key="3">
    <source>
        <dbReference type="Google" id="ProtNLM"/>
    </source>
</evidence>
<dbReference type="PANTHER" id="PTHR42305">
    <property type="entry name" value="MEMBRANE PROTEIN RV1733C-RELATED"/>
    <property type="match status" value="1"/>
</dbReference>
<dbReference type="AlphaFoldDB" id="A0A2U9NWK9"/>
<dbReference type="Proteomes" id="UP000247634">
    <property type="component" value="Chromosome"/>
</dbReference>
<dbReference type="EMBL" id="CP029788">
    <property type="protein sequence ID" value="AWT41666.1"/>
    <property type="molecule type" value="Genomic_DNA"/>
</dbReference>
<dbReference type="RefSeq" id="WP_110626602.1">
    <property type="nucleotide sequence ID" value="NZ_CP029788.1"/>
</dbReference>
<evidence type="ECO:0000313" key="1">
    <source>
        <dbReference type="EMBL" id="AWT41666.1"/>
    </source>
</evidence>
<dbReference type="KEGG" id="sact:DMT42_04670"/>
<accession>A0A2U9NWK9</accession>
<reference evidence="1 2" key="1">
    <citation type="submission" date="2018-06" db="EMBL/GenBank/DDBJ databases">
        <title>The complete genome sequence of a nosiheptide producer Streptomyces actuosus ATCC 25421: deducing the ability of producing a new class III lantibiotics.</title>
        <authorList>
            <person name="Liu W."/>
            <person name="Sun F."/>
            <person name="Hu Y."/>
        </authorList>
    </citation>
    <scope>NUCLEOTIDE SEQUENCE [LARGE SCALE GENOMIC DNA]</scope>
    <source>
        <strain evidence="1 2">ATCC 25421</strain>
    </source>
</reference>
<dbReference type="PANTHER" id="PTHR42305:SF1">
    <property type="entry name" value="MEMBRANE PROTEIN RV1733C-RELATED"/>
    <property type="match status" value="1"/>
</dbReference>
<evidence type="ECO:0000313" key="2">
    <source>
        <dbReference type="Proteomes" id="UP000247634"/>
    </source>
</evidence>
<dbReference type="OrthoDB" id="4213157at2"/>
<dbReference type="InterPro" id="IPR039708">
    <property type="entry name" value="MT1774/Rv1733c-like"/>
</dbReference>
<protein>
    <recommendedName>
        <fullName evidence="3">Proline rich protein membrane protein</fullName>
    </recommendedName>
</protein>
<name>A0A2U9NWK9_STRAS</name>
<gene>
    <name evidence="1" type="ORF">DMT42_04670</name>
</gene>